<dbReference type="Gene3D" id="3.30.565.10">
    <property type="entry name" value="Histidine kinase-like ATPase, C-terminal domain"/>
    <property type="match status" value="1"/>
</dbReference>
<dbReference type="Gene3D" id="3.40.50.2300">
    <property type="match status" value="1"/>
</dbReference>
<dbReference type="PRINTS" id="PR00344">
    <property type="entry name" value="BCTRLSENSOR"/>
</dbReference>
<dbReference type="Gene3D" id="1.10.287.130">
    <property type="match status" value="1"/>
</dbReference>
<keyword evidence="7" id="KW-0175">Coiled coil</keyword>
<dbReference type="PROSITE" id="PS50109">
    <property type="entry name" value="HIS_KIN"/>
    <property type="match status" value="1"/>
</dbReference>
<comment type="catalytic activity">
    <reaction evidence="1">
        <text>ATP + protein L-histidine = ADP + protein N-phospho-L-histidine.</text>
        <dbReference type="EC" id="2.7.13.3"/>
    </reaction>
</comment>
<accession>A0A7Z9BUJ7</accession>
<keyword evidence="5" id="KW-0902">Two-component regulatory system</keyword>
<dbReference type="CDD" id="cd00082">
    <property type="entry name" value="HisKA"/>
    <property type="match status" value="1"/>
</dbReference>
<dbReference type="InterPro" id="IPR003661">
    <property type="entry name" value="HisK_dim/P_dom"/>
</dbReference>
<protein>
    <recommendedName>
        <fullName evidence="2">histidine kinase</fullName>
        <ecNumber evidence="2">2.7.13.3</ecNumber>
    </recommendedName>
</protein>
<evidence type="ECO:0000256" key="5">
    <source>
        <dbReference type="ARBA" id="ARBA00023012"/>
    </source>
</evidence>
<evidence type="ECO:0000259" key="9">
    <source>
        <dbReference type="PROSITE" id="PS50110"/>
    </source>
</evidence>
<evidence type="ECO:0000256" key="2">
    <source>
        <dbReference type="ARBA" id="ARBA00012438"/>
    </source>
</evidence>
<dbReference type="CDD" id="cd19920">
    <property type="entry name" value="REC_PA4781-like"/>
    <property type="match status" value="1"/>
</dbReference>
<reference evidence="10" key="1">
    <citation type="submission" date="2019-10" db="EMBL/GenBank/DDBJ databases">
        <authorList>
            <consortium name="Genoscope - CEA"/>
            <person name="William W."/>
        </authorList>
    </citation>
    <scope>NUCLEOTIDE SEQUENCE [LARGE SCALE GENOMIC DNA]</scope>
    <source>
        <strain evidence="10">BBR_PRJEB10994</strain>
    </source>
</reference>
<keyword evidence="10" id="KW-0808">Transferase</keyword>
<dbReference type="PANTHER" id="PTHR43065">
    <property type="entry name" value="SENSOR HISTIDINE KINASE"/>
    <property type="match status" value="1"/>
</dbReference>
<dbReference type="InterPro" id="IPR003594">
    <property type="entry name" value="HATPase_dom"/>
</dbReference>
<dbReference type="InterPro" id="IPR001789">
    <property type="entry name" value="Sig_transdc_resp-reg_receiver"/>
</dbReference>
<dbReference type="OrthoDB" id="569699at2"/>
<name>A0A7Z9BUJ7_9CYAN</name>
<evidence type="ECO:0000313" key="10">
    <source>
        <dbReference type="EMBL" id="VXD18349.1"/>
    </source>
</evidence>
<dbReference type="EMBL" id="CZCS02000178">
    <property type="protein sequence ID" value="VXD18349.1"/>
    <property type="molecule type" value="Genomic_DNA"/>
</dbReference>
<evidence type="ECO:0000256" key="1">
    <source>
        <dbReference type="ARBA" id="ARBA00000085"/>
    </source>
</evidence>
<dbReference type="Proteomes" id="UP000182190">
    <property type="component" value="Unassembled WGS sequence"/>
</dbReference>
<keyword evidence="3 6" id="KW-0597">Phosphoprotein</keyword>
<feature type="modified residue" description="4-aspartylphosphate" evidence="6">
    <location>
        <position position="60"/>
    </location>
</feature>
<evidence type="ECO:0000256" key="4">
    <source>
        <dbReference type="ARBA" id="ARBA00022777"/>
    </source>
</evidence>
<feature type="coiled-coil region" evidence="7">
    <location>
        <begin position="129"/>
        <end position="195"/>
    </location>
</feature>
<feature type="domain" description="Histidine kinase" evidence="8">
    <location>
        <begin position="204"/>
        <end position="462"/>
    </location>
</feature>
<evidence type="ECO:0000259" key="8">
    <source>
        <dbReference type="PROSITE" id="PS50109"/>
    </source>
</evidence>
<feature type="domain" description="Response regulatory" evidence="9">
    <location>
        <begin position="11"/>
        <end position="127"/>
    </location>
</feature>
<dbReference type="Pfam" id="PF00072">
    <property type="entry name" value="Response_reg"/>
    <property type="match status" value="1"/>
</dbReference>
<dbReference type="SUPFAM" id="SSF52172">
    <property type="entry name" value="CheY-like"/>
    <property type="match status" value="1"/>
</dbReference>
<proteinExistence type="predicted"/>
<dbReference type="SMART" id="SM00387">
    <property type="entry name" value="HATPase_c"/>
    <property type="match status" value="1"/>
</dbReference>
<keyword evidence="4 10" id="KW-0418">Kinase</keyword>
<evidence type="ECO:0000256" key="3">
    <source>
        <dbReference type="ARBA" id="ARBA00022553"/>
    </source>
</evidence>
<organism evidence="10 11">
    <name type="scientific">Planktothrix paucivesiculata PCC 9631</name>
    <dbReference type="NCBI Taxonomy" id="671071"/>
    <lineage>
        <taxon>Bacteria</taxon>
        <taxon>Bacillati</taxon>
        <taxon>Cyanobacteriota</taxon>
        <taxon>Cyanophyceae</taxon>
        <taxon>Oscillatoriophycideae</taxon>
        <taxon>Oscillatoriales</taxon>
        <taxon>Microcoleaceae</taxon>
        <taxon>Planktothrix</taxon>
    </lineage>
</organism>
<dbReference type="InterPro" id="IPR004358">
    <property type="entry name" value="Sig_transdc_His_kin-like_C"/>
</dbReference>
<sequence>MSNNLYFPGNTILIVDDNPTNLGVIFNVLDEAGLEVLVAQDGESALQKIEYVIPDLILLDIMMPGIDGFETCSRLKNNPLTSDIPIIFMTALGNTDHKVKGLGLGAVDYITKPFQKEEVLARMKVHLELRNLTKLLANKNQLLEEKIHEKTRLEENLKDLNQELETQVESRTSELKQALKNLQQAQIQLIQSEKMSTLGQLVAGVAHEINNPVAFIHGNIDYTENYIQDLLKIFKLYQEQIPSPNPVITNLAKEVDLDYLLQDLPQVISSMKLGVERIRQISVSLRTFSRTDSTSKLETNLHEGIDSALLILKYRLKGNDKVSPIEVIKNYGDLPLVLCYPGQINQVFTNIIANAIDALEDAYLKRNVEEIKANPSQITICTEVDPSQNSAIIRIKDNGLGMSEEIRGKIFDYLFTTKPPEKGTGLGLSISYQIIVQQHQGQLSCVSQEGLGTEFMIKIPLT</sequence>
<dbReference type="PROSITE" id="PS50110">
    <property type="entry name" value="RESPONSE_REGULATORY"/>
    <property type="match status" value="1"/>
</dbReference>
<evidence type="ECO:0000313" key="11">
    <source>
        <dbReference type="Proteomes" id="UP000182190"/>
    </source>
</evidence>
<dbReference type="InterPro" id="IPR036890">
    <property type="entry name" value="HATPase_C_sf"/>
</dbReference>
<comment type="caution">
    <text evidence="10">The sequence shown here is derived from an EMBL/GenBank/DDBJ whole genome shotgun (WGS) entry which is preliminary data.</text>
</comment>
<dbReference type="InterPro" id="IPR036097">
    <property type="entry name" value="HisK_dim/P_sf"/>
</dbReference>
<dbReference type="EC" id="2.7.13.3" evidence="2"/>
<dbReference type="Pfam" id="PF02518">
    <property type="entry name" value="HATPase_c"/>
    <property type="match status" value="1"/>
</dbReference>
<dbReference type="GO" id="GO:0000155">
    <property type="term" value="F:phosphorelay sensor kinase activity"/>
    <property type="evidence" value="ECO:0007669"/>
    <property type="project" value="InterPro"/>
</dbReference>
<dbReference type="PANTHER" id="PTHR43065:SF50">
    <property type="entry name" value="HISTIDINE KINASE"/>
    <property type="match status" value="1"/>
</dbReference>
<dbReference type="SUPFAM" id="SSF55874">
    <property type="entry name" value="ATPase domain of HSP90 chaperone/DNA topoisomerase II/histidine kinase"/>
    <property type="match status" value="1"/>
</dbReference>
<evidence type="ECO:0000256" key="6">
    <source>
        <dbReference type="PROSITE-ProRule" id="PRU00169"/>
    </source>
</evidence>
<dbReference type="SMART" id="SM00448">
    <property type="entry name" value="REC"/>
    <property type="match status" value="1"/>
</dbReference>
<dbReference type="InterPro" id="IPR005467">
    <property type="entry name" value="His_kinase_dom"/>
</dbReference>
<dbReference type="RefSeq" id="WP_083617694.1">
    <property type="nucleotide sequence ID" value="NZ_LR735001.1"/>
</dbReference>
<gene>
    <name evidence="10" type="ORF">PL9631_390009</name>
</gene>
<keyword evidence="11" id="KW-1185">Reference proteome</keyword>
<dbReference type="SUPFAM" id="SSF47384">
    <property type="entry name" value="Homodimeric domain of signal transducing histidine kinase"/>
    <property type="match status" value="1"/>
</dbReference>
<dbReference type="AlphaFoldDB" id="A0A7Z9BUJ7"/>
<dbReference type="InterPro" id="IPR011006">
    <property type="entry name" value="CheY-like_superfamily"/>
</dbReference>
<evidence type="ECO:0000256" key="7">
    <source>
        <dbReference type="SAM" id="Coils"/>
    </source>
</evidence>